<protein>
    <recommendedName>
        <fullName evidence="2">DUF2961 domain-containing protein</fullName>
    </recommendedName>
</protein>
<sequence>MKKNVFKIKRTELFFIFLIMSFNSLHSQVVSLETLLREMTDREAMSEFPVPFYTCRQFSSYDRASVIPGQKSWFANWDRNMFIREEINRGRKEYVLMDAKGPGAIVRIWMTFAGKDAGRGILRIYLDNYSTPIIEGDALSIISGGQLVEAPLSSSVSDLTVYGMRGHNLYLPIPYADKCKITYESDNIKSMGAKSGEEEAIYYNINYRTYKTKTQVKTFGAAQLLTAKKLIDTTQKKLRDKDVPISQEMKKDILKGLIPVGENLNLTIQGDHSAIRKITIKMNAENYEQELRSTIIHISFDAHKTISCPIGDFFGTGYKIRKNNSWYTRIEEDGTMSCYWVMPFKRKCDILLENRGYQDIEIDHAEIITSPYKWTKNTMYFCSAWKQYSFLRTGEMKNNEGDGSPFDINYLNLKGKGIYVGDCLTLFNTVYAWWGEGDEKIYVDGESFPSHFGTGTEDYYGYAWCRPETFTGHPFIAQPDGSGNFDPGYTSNVRFRSLDAIPFKKLFKFDMEMWHWTKAIINFSPITFWYVCPEDVKNIPGSDLLDASFPVAMRREDLVSPVIINNKIEAENMILEKKTGGNFRYSNNIKKGWSNNMLALWSDMEPADSLSLSFISNEEMKSDIVIKFSRGPRYGTFKVSVNKQDYAVIESFNEQDTIGEQRLKDLDINREKNFLHIEYLKHENKNQFGIDCLLSIKPCSP</sequence>
<proteinExistence type="predicted"/>
<gene>
    <name evidence="1" type="ORF">SDC9_69868</name>
</gene>
<dbReference type="Pfam" id="PF11175">
    <property type="entry name" value="DUF2961"/>
    <property type="match status" value="1"/>
</dbReference>
<reference evidence="1" key="1">
    <citation type="submission" date="2019-08" db="EMBL/GenBank/DDBJ databases">
        <authorList>
            <person name="Kucharzyk K."/>
            <person name="Murdoch R.W."/>
            <person name="Higgins S."/>
            <person name="Loffler F."/>
        </authorList>
    </citation>
    <scope>NUCLEOTIDE SEQUENCE</scope>
</reference>
<organism evidence="1">
    <name type="scientific">bioreactor metagenome</name>
    <dbReference type="NCBI Taxonomy" id="1076179"/>
    <lineage>
        <taxon>unclassified sequences</taxon>
        <taxon>metagenomes</taxon>
        <taxon>ecological metagenomes</taxon>
    </lineage>
</organism>
<dbReference type="AlphaFoldDB" id="A0A644Y4D3"/>
<evidence type="ECO:0008006" key="2">
    <source>
        <dbReference type="Google" id="ProtNLM"/>
    </source>
</evidence>
<evidence type="ECO:0000313" key="1">
    <source>
        <dbReference type="EMBL" id="MPM23396.1"/>
    </source>
</evidence>
<accession>A0A644Y4D3</accession>
<dbReference type="InterPro" id="IPR021345">
    <property type="entry name" value="DUF2961"/>
</dbReference>
<name>A0A644Y4D3_9ZZZZ</name>
<dbReference type="EMBL" id="VSSQ01004021">
    <property type="protein sequence ID" value="MPM23396.1"/>
    <property type="molecule type" value="Genomic_DNA"/>
</dbReference>
<dbReference type="Gene3D" id="2.60.120.1390">
    <property type="match status" value="2"/>
</dbReference>
<comment type="caution">
    <text evidence="1">The sequence shown here is derived from an EMBL/GenBank/DDBJ whole genome shotgun (WGS) entry which is preliminary data.</text>
</comment>